<keyword evidence="5 8" id="KW-0472">Membrane</keyword>
<organism evidence="11 12">
    <name type="scientific">Rhizoclosmatium globosum</name>
    <dbReference type="NCBI Taxonomy" id="329046"/>
    <lineage>
        <taxon>Eukaryota</taxon>
        <taxon>Fungi</taxon>
        <taxon>Fungi incertae sedis</taxon>
        <taxon>Chytridiomycota</taxon>
        <taxon>Chytridiomycota incertae sedis</taxon>
        <taxon>Chytridiomycetes</taxon>
        <taxon>Chytridiales</taxon>
        <taxon>Chytriomycetaceae</taxon>
        <taxon>Rhizoclosmatium</taxon>
    </lineage>
</organism>
<gene>
    <name evidence="11" type="ORF">BCR33DRAFT_855203</name>
</gene>
<dbReference type="InterPro" id="IPR050310">
    <property type="entry name" value="VPS10-sortilin"/>
</dbReference>
<dbReference type="STRING" id="329046.A0A1Y2BNY8"/>
<dbReference type="InterPro" id="IPR036278">
    <property type="entry name" value="Sialidase_sf"/>
</dbReference>
<evidence type="ECO:0000256" key="8">
    <source>
        <dbReference type="SAM" id="Phobius"/>
    </source>
</evidence>
<feature type="signal peptide" evidence="9">
    <location>
        <begin position="1"/>
        <end position="20"/>
    </location>
</feature>
<dbReference type="InterPro" id="IPR031777">
    <property type="entry name" value="Sortilin_C"/>
</dbReference>
<evidence type="ECO:0000256" key="5">
    <source>
        <dbReference type="ARBA" id="ARBA00023136"/>
    </source>
</evidence>
<keyword evidence="3 9" id="KW-0732">Signal</keyword>
<dbReference type="InterPro" id="IPR006581">
    <property type="entry name" value="VPS10"/>
</dbReference>
<feature type="transmembrane region" description="Helical" evidence="8">
    <location>
        <begin position="2008"/>
        <end position="2030"/>
    </location>
</feature>
<name>A0A1Y2BNY8_9FUNG</name>
<feature type="domain" description="VPS10" evidence="10">
    <location>
        <begin position="748"/>
        <end position="1339"/>
    </location>
</feature>
<feature type="domain" description="VPS10" evidence="10">
    <location>
        <begin position="1365"/>
        <end position="2007"/>
    </location>
</feature>
<evidence type="ECO:0000256" key="6">
    <source>
        <dbReference type="ARBA" id="ARBA00023180"/>
    </source>
</evidence>
<evidence type="ECO:0000313" key="11">
    <source>
        <dbReference type="EMBL" id="ORY36459.1"/>
    </source>
</evidence>
<dbReference type="GO" id="GO:0006623">
    <property type="term" value="P:protein targeting to vacuole"/>
    <property type="evidence" value="ECO:0007669"/>
    <property type="project" value="TreeGrafter"/>
</dbReference>
<keyword evidence="4" id="KW-0677">Repeat</keyword>
<sequence length="2121" mass="232719">MHVLLLAVVLCLCAFRPSDAGPLSNATLGLRAPSSSPSVAQSAVAAMPAMLISFEDSDNLLLLDETGTLSLSTNEGRSWASLKSKVPDQISDVFVHPLAKDKRAFALTESKKHYYTSDAGLSWSPFTTELQLSLPGGGFSFHATEVDWILFKAVQLEKSEGWLDLVSEHTYYTKDSFKSSKQLLKYTADCAWAQSTKIASAPKEKIFCIQWPAEAQKSGGILKDPSTLKMVSSESYFPNGKGDSVSFPNSNGGAPLALGNAQSFLVTVVGGDDKKGYDLYSTVDGKTFSKAYFPTDASIKTRDSYTILDSSEHRLIVDLLPVLSKTDRTAPYGHLYISNSDGTYFTKSLGYLNRAQGRIDFERVSTDVTSGTLLANVIDNWKELELNPRKPKKVSSRISFDDGARWNLLRPPTTDVKGDSWTCKVGKESEPVDAKCALHFHSKSEFHNVGKVFSTLGAPGFLVGVGNVGESLVEYAKSDTFLSVDGGLTWVNAARGPYKYEIIDSGSIVVLVPDGTSDASKVLYNTKRGKPDSWKTLDVKVEGVKEWRAVATSIDSDSTSSKMIIVAESSVKKMFENPKYAVVQLDFSEVQTRKFGTSGKDVCVLGEDVGYYRRKADADCSVGRKFKHPEVKRTPCECDVDDYECDFNFKQDDKVDRAKELKCVQVGPALDQPSECPVGSQYKGSPGLRKIPGDNMDCKAGRGAGDNGGKGSGGGTTAPPKGGKPPVATLKTIPEKPDKVLYLKDSPTVLLLQNMGSQLYRSTDEGVTWTQPSFFAKKYPILLMGVHEIDYQRVFFLTEEAIFMTKDGIATDPVAIKTPTKFNQLQIQILDFHPTERDYLVFSWLNSGKPVETWATKCVWAWDSHFTDGSGLAKDAVFCSSFKDKNSKTSQEGLGNHGTSENPLQLVLITNQGRDRTVVIEKGDGSGTKLVVSSDGKTFVETEFPPGLEVEHDGFTVLESRTNGIFLDMGQSRNVGHEYGHLFKSNSNGTYYNRILENTNRNDRGIVDFEKMKGIPGVILANQSLISFDDGSTWSTLKAPETDSEGNSYSCDSDCTLNIYNKISGSVSGTLGSGKPSVHTSKHAAGIMVAVGSVGSHLDAYGDSNMFLTKDAGRTWTEIRKDAHKWAIGDHGAMIVMVNDEEATNKLIYSWNYGESWAEFQFVETPIRVSSVYSEPSATSLKFIITGSVDKKSEHSIITIDFAPVLPRTCGDPKKGGDFVEWTPAGDNGKDRCFLGKDTSFWRRKTDADCHIGREFEDMPDKTETCACTDIDFECDFHFYRDANNKCVPFTVDPLQPKDCKAGTSYMGSSGYRKIPLSQCKGGVDLSPKVQRTCGEVSTTPGNLKITTNLLKHGIVSYFYFNQTSSIMILDEVGLVYTSQDAGATWKRPAELKAEDYELIMLDPFRPDSRAYVMDEEGLLLWFTDDKGKTFKKITVPLRASKLAVEYLITHSTEKNYLIWIADKDCDGMVSPNCKTVAYVSTNHGGSWKEIANYVGKCSFALEPAFKKVSKDTILCQAYSVNSGNQKNMGQRTMRKLMRSTNLGGKWETALEFTINFATSSEYMVAAQLDTGASQMHMYSSLDAVTWTKGTFEDDDKIPDYGYTLLDASTGSAFIQVFASKDSGAEMGTLYKSIDPAGTQYKISLNNVNQDHNGFTDFEKLLGIPGIGMANTVINKDDVKTGRAKQVRSMITFNDGDLWKPLTPPKVDSEGKSYKCGKDCHLNLHHFTERSDANDLFSSASAVGFMMGVGNVGPYLTKRKDGNTFLTRDAGLTWVEVAKDAHLYEFGDQGGIIILANDEEAIDEIKFSLNHGKAFTSAKISPGLNGGKLHVTNIITEPYGASSVFVVFGRVSGGSNDKDTAAVRLDFTKVWPRECKFVKGDDEKSDYEAWNPTGEKVGDNHCMLGQQVQYYRRKSDKECHSKGFYEAPITLVKTCECTADDFTCDIGYSRNANNVCEINAGYTAPAPTCQNGQLKYTTGYVKIKNTKCVGGVTLDVGRVESCAVAISFMGWMGIFALVIGIPGAVSTAIINMKRGGRIRLPVDDETSEDVAARANDVVARAGYILKTSVIVIFGLIEIGLTKAKEGFDWARDAYYQRAGYAPVQANYHDLETDPTLLFDDE</sequence>
<dbReference type="InterPro" id="IPR031778">
    <property type="entry name" value="Sortilin_N"/>
</dbReference>
<dbReference type="InterPro" id="IPR015943">
    <property type="entry name" value="WD40/YVTN_repeat-like_dom_sf"/>
</dbReference>
<dbReference type="Gene3D" id="3.30.60.270">
    <property type="match status" value="3"/>
</dbReference>
<comment type="subcellular location">
    <subcellularLocation>
        <location evidence="1">Membrane</location>
    </subcellularLocation>
</comment>
<keyword evidence="6" id="KW-0325">Glycoprotein</keyword>
<dbReference type="SUPFAM" id="SSF50939">
    <property type="entry name" value="Sialidases"/>
    <property type="match status" value="1"/>
</dbReference>
<feature type="domain" description="VPS10" evidence="10">
    <location>
        <begin position="58"/>
        <end position="716"/>
    </location>
</feature>
<evidence type="ECO:0000259" key="10">
    <source>
        <dbReference type="SMART" id="SM00602"/>
    </source>
</evidence>
<evidence type="ECO:0000256" key="7">
    <source>
        <dbReference type="SAM" id="MobiDB-lite"/>
    </source>
</evidence>
<dbReference type="Proteomes" id="UP000193642">
    <property type="component" value="Unassembled WGS sequence"/>
</dbReference>
<dbReference type="Gene3D" id="2.10.70.80">
    <property type="match status" value="3"/>
</dbReference>
<evidence type="ECO:0000256" key="3">
    <source>
        <dbReference type="ARBA" id="ARBA00022729"/>
    </source>
</evidence>
<dbReference type="GO" id="GO:0005794">
    <property type="term" value="C:Golgi apparatus"/>
    <property type="evidence" value="ECO:0007669"/>
    <property type="project" value="TreeGrafter"/>
</dbReference>
<dbReference type="Pfam" id="PF15901">
    <property type="entry name" value="Sortilin_C"/>
    <property type="match status" value="3"/>
</dbReference>
<feature type="compositionally biased region" description="Low complexity" evidence="7">
    <location>
        <begin position="717"/>
        <end position="727"/>
    </location>
</feature>
<evidence type="ECO:0000256" key="1">
    <source>
        <dbReference type="ARBA" id="ARBA00004370"/>
    </source>
</evidence>
<keyword evidence="11" id="KW-0378">Hydrolase</keyword>
<feature type="compositionally biased region" description="Gly residues" evidence="7">
    <location>
        <begin position="702"/>
        <end position="716"/>
    </location>
</feature>
<dbReference type="GO" id="GO:0016787">
    <property type="term" value="F:hydrolase activity"/>
    <property type="evidence" value="ECO:0007669"/>
    <property type="project" value="UniProtKB-KW"/>
</dbReference>
<feature type="region of interest" description="Disordered" evidence="7">
    <location>
        <begin position="675"/>
        <end position="727"/>
    </location>
</feature>
<feature type="chain" id="PRO_5012779219" evidence="9">
    <location>
        <begin position="21"/>
        <end position="2121"/>
    </location>
</feature>
<dbReference type="GO" id="GO:0005829">
    <property type="term" value="C:cytosol"/>
    <property type="evidence" value="ECO:0007669"/>
    <property type="project" value="GOC"/>
</dbReference>
<dbReference type="EMBL" id="MCGO01000055">
    <property type="protein sequence ID" value="ORY36459.1"/>
    <property type="molecule type" value="Genomic_DNA"/>
</dbReference>
<proteinExistence type="inferred from homology"/>
<dbReference type="PANTHER" id="PTHR12106:SF27">
    <property type="entry name" value="SORTILIN-RELATED RECEPTOR"/>
    <property type="match status" value="1"/>
</dbReference>
<comment type="caution">
    <text evidence="11">The sequence shown here is derived from an EMBL/GenBank/DDBJ whole genome shotgun (WGS) entry which is preliminary data.</text>
</comment>
<dbReference type="GO" id="GO:0016020">
    <property type="term" value="C:membrane"/>
    <property type="evidence" value="ECO:0007669"/>
    <property type="project" value="UniProtKB-SubCell"/>
</dbReference>
<dbReference type="SMART" id="SM00602">
    <property type="entry name" value="VPS10"/>
    <property type="match status" value="3"/>
</dbReference>
<keyword evidence="8" id="KW-0812">Transmembrane</keyword>
<dbReference type="OrthoDB" id="443634at2759"/>
<dbReference type="GO" id="GO:0006895">
    <property type="term" value="P:Golgi to endosome transport"/>
    <property type="evidence" value="ECO:0007669"/>
    <property type="project" value="TreeGrafter"/>
</dbReference>
<protein>
    <submittedName>
        <fullName evidence="11">Oligoxyloglucan reducing end-specific cellobiohydrolase</fullName>
    </submittedName>
</protein>
<keyword evidence="12" id="KW-1185">Reference proteome</keyword>
<dbReference type="PANTHER" id="PTHR12106">
    <property type="entry name" value="SORTILIN RELATED"/>
    <property type="match status" value="1"/>
</dbReference>
<dbReference type="SUPFAM" id="SSF110296">
    <property type="entry name" value="Oligoxyloglucan reducing end-specific cellobiohydrolase"/>
    <property type="match status" value="4"/>
</dbReference>
<comment type="similarity">
    <text evidence="2">Belongs to the VPS10-related sortilin family.</text>
</comment>
<dbReference type="Gene3D" id="2.130.10.10">
    <property type="entry name" value="YVTN repeat-like/Quinoprotein amine dehydrogenase"/>
    <property type="match status" value="1"/>
</dbReference>
<keyword evidence="8" id="KW-1133">Transmembrane helix</keyword>
<dbReference type="GO" id="GO:0006896">
    <property type="term" value="P:Golgi to vacuole transport"/>
    <property type="evidence" value="ECO:0007669"/>
    <property type="project" value="TreeGrafter"/>
</dbReference>
<evidence type="ECO:0000256" key="9">
    <source>
        <dbReference type="SAM" id="SignalP"/>
    </source>
</evidence>
<reference evidence="11 12" key="1">
    <citation type="submission" date="2016-07" db="EMBL/GenBank/DDBJ databases">
        <title>Pervasive Adenine N6-methylation of Active Genes in Fungi.</title>
        <authorList>
            <consortium name="DOE Joint Genome Institute"/>
            <person name="Mondo S.J."/>
            <person name="Dannebaum R.O."/>
            <person name="Kuo R.C."/>
            <person name="Labutti K."/>
            <person name="Haridas S."/>
            <person name="Kuo A."/>
            <person name="Salamov A."/>
            <person name="Ahrendt S.R."/>
            <person name="Lipzen A."/>
            <person name="Sullivan W."/>
            <person name="Andreopoulos W.B."/>
            <person name="Clum A."/>
            <person name="Lindquist E."/>
            <person name="Daum C."/>
            <person name="Ramamoorthy G.K."/>
            <person name="Gryganskyi A."/>
            <person name="Culley D."/>
            <person name="Magnuson J.K."/>
            <person name="James T.Y."/>
            <person name="O'Malley M.A."/>
            <person name="Stajich J.E."/>
            <person name="Spatafora J.W."/>
            <person name="Visel A."/>
            <person name="Grigoriev I.V."/>
        </authorList>
    </citation>
    <scope>NUCLEOTIDE SEQUENCE [LARGE SCALE GENOMIC DNA]</scope>
    <source>
        <strain evidence="11 12">JEL800</strain>
    </source>
</reference>
<dbReference type="Pfam" id="PF15902">
    <property type="entry name" value="Sortilin-Vps10"/>
    <property type="match status" value="3"/>
</dbReference>
<accession>A0A1Y2BNY8</accession>
<evidence type="ECO:0000313" key="12">
    <source>
        <dbReference type="Proteomes" id="UP000193642"/>
    </source>
</evidence>
<evidence type="ECO:0000256" key="4">
    <source>
        <dbReference type="ARBA" id="ARBA00022737"/>
    </source>
</evidence>
<evidence type="ECO:0000256" key="2">
    <source>
        <dbReference type="ARBA" id="ARBA00008251"/>
    </source>
</evidence>